<comment type="similarity">
    <text evidence="1">Belongs to the ARG7 family.</text>
</comment>
<dbReference type="PANTHER" id="PTHR31374">
    <property type="entry name" value="AUXIN-INDUCED PROTEIN-LIKE-RELATED"/>
    <property type="match status" value="1"/>
</dbReference>
<evidence type="ECO:0000313" key="2">
    <source>
        <dbReference type="EMBL" id="MCL7024816.1"/>
    </source>
</evidence>
<keyword evidence="3" id="KW-1185">Reference proteome</keyword>
<evidence type="ECO:0000313" key="3">
    <source>
        <dbReference type="Proteomes" id="UP001177140"/>
    </source>
</evidence>
<proteinExistence type="inferred from homology"/>
<evidence type="ECO:0000256" key="1">
    <source>
        <dbReference type="ARBA" id="ARBA00006974"/>
    </source>
</evidence>
<dbReference type="Proteomes" id="UP001177140">
    <property type="component" value="Unassembled WGS sequence"/>
</dbReference>
<dbReference type="GO" id="GO:0009733">
    <property type="term" value="P:response to auxin"/>
    <property type="evidence" value="ECO:0007669"/>
    <property type="project" value="InterPro"/>
</dbReference>
<dbReference type="EMBL" id="JAJJMA010038415">
    <property type="protein sequence ID" value="MCL7024816.1"/>
    <property type="molecule type" value="Genomic_DNA"/>
</dbReference>
<accession>A0AA41UZ39</accession>
<reference evidence="2" key="1">
    <citation type="submission" date="2022-03" db="EMBL/GenBank/DDBJ databases">
        <title>A functionally conserved STORR gene fusion in Papaver species that diverged 16.8 million years ago.</title>
        <authorList>
            <person name="Catania T."/>
        </authorList>
    </citation>
    <scope>NUCLEOTIDE SEQUENCE</scope>
    <source>
        <strain evidence="2">S-191538</strain>
    </source>
</reference>
<name>A0AA41UZ39_PAPNU</name>
<gene>
    <name evidence="2" type="ORF">MKW94_018662</name>
</gene>
<dbReference type="PANTHER" id="PTHR31374:SF16">
    <property type="entry name" value="AUXIN-RESPONSIVE FAMILY PROTEIN"/>
    <property type="match status" value="1"/>
</dbReference>
<dbReference type="AlphaFoldDB" id="A0AA41UZ39"/>
<protein>
    <submittedName>
        <fullName evidence="2">Uncharacterized protein</fullName>
    </submittedName>
</protein>
<dbReference type="Pfam" id="PF02519">
    <property type="entry name" value="Auxin_inducible"/>
    <property type="match status" value="1"/>
</dbReference>
<dbReference type="InterPro" id="IPR003676">
    <property type="entry name" value="SAUR_fam"/>
</dbReference>
<organism evidence="2 3">
    <name type="scientific">Papaver nudicaule</name>
    <name type="common">Iceland poppy</name>
    <dbReference type="NCBI Taxonomy" id="74823"/>
    <lineage>
        <taxon>Eukaryota</taxon>
        <taxon>Viridiplantae</taxon>
        <taxon>Streptophyta</taxon>
        <taxon>Embryophyta</taxon>
        <taxon>Tracheophyta</taxon>
        <taxon>Spermatophyta</taxon>
        <taxon>Magnoliopsida</taxon>
        <taxon>Ranunculales</taxon>
        <taxon>Papaveraceae</taxon>
        <taxon>Papaveroideae</taxon>
        <taxon>Papaver</taxon>
    </lineage>
</organism>
<sequence length="105" mass="11907">MVMLKLIFRNLGSSLAKRPGVFKYNKLKAMKLPYDVKKGQFPVFAAEGDEANRFVVELDCLSNPAFLKLLEKAEEEFGFQQDGIIGLPCKPDELKRILADSSRRK</sequence>
<comment type="caution">
    <text evidence="2">The sequence shown here is derived from an EMBL/GenBank/DDBJ whole genome shotgun (WGS) entry which is preliminary data.</text>
</comment>